<organism evidence="1 2">
    <name type="scientific">Sphaeroforma arctica JP610</name>
    <dbReference type="NCBI Taxonomy" id="667725"/>
    <lineage>
        <taxon>Eukaryota</taxon>
        <taxon>Ichthyosporea</taxon>
        <taxon>Ichthyophonida</taxon>
        <taxon>Sphaeroforma</taxon>
    </lineage>
</organism>
<feature type="non-terminal residue" evidence="1">
    <location>
        <position position="72"/>
    </location>
</feature>
<dbReference type="Proteomes" id="UP000054560">
    <property type="component" value="Unassembled WGS sequence"/>
</dbReference>
<accession>A0A0L0F494</accession>
<dbReference type="EMBL" id="KQ249743">
    <property type="protein sequence ID" value="KNC70998.1"/>
    <property type="molecule type" value="Genomic_DNA"/>
</dbReference>
<reference evidence="1 2" key="1">
    <citation type="submission" date="2011-02" db="EMBL/GenBank/DDBJ databases">
        <title>The Genome Sequence of Sphaeroforma arctica JP610.</title>
        <authorList>
            <consortium name="The Broad Institute Genome Sequencing Platform"/>
            <person name="Russ C."/>
            <person name="Cuomo C."/>
            <person name="Young S.K."/>
            <person name="Zeng Q."/>
            <person name="Gargeya S."/>
            <person name="Alvarado L."/>
            <person name="Berlin A."/>
            <person name="Chapman S.B."/>
            <person name="Chen Z."/>
            <person name="Freedman E."/>
            <person name="Gellesch M."/>
            <person name="Goldberg J."/>
            <person name="Griggs A."/>
            <person name="Gujja S."/>
            <person name="Heilman E."/>
            <person name="Heiman D."/>
            <person name="Howarth C."/>
            <person name="Mehta T."/>
            <person name="Neiman D."/>
            <person name="Pearson M."/>
            <person name="Roberts A."/>
            <person name="Saif S."/>
            <person name="Shea T."/>
            <person name="Shenoy N."/>
            <person name="Sisk P."/>
            <person name="Stolte C."/>
            <person name="Sykes S."/>
            <person name="White J."/>
            <person name="Yandava C."/>
            <person name="Burger G."/>
            <person name="Gray M.W."/>
            <person name="Holland P.W.H."/>
            <person name="King N."/>
            <person name="Lang F.B.F."/>
            <person name="Roger A.J."/>
            <person name="Ruiz-Trillo I."/>
            <person name="Haas B."/>
            <person name="Nusbaum C."/>
            <person name="Birren B."/>
        </authorList>
    </citation>
    <scope>NUCLEOTIDE SEQUENCE [LARGE SCALE GENOMIC DNA]</scope>
    <source>
        <strain evidence="1 2">JP610</strain>
    </source>
</reference>
<keyword evidence="2" id="KW-1185">Reference proteome</keyword>
<feature type="non-terminal residue" evidence="1">
    <location>
        <position position="1"/>
    </location>
</feature>
<dbReference type="GeneID" id="25916974"/>
<proteinExistence type="predicted"/>
<evidence type="ECO:0000313" key="2">
    <source>
        <dbReference type="Proteomes" id="UP000054560"/>
    </source>
</evidence>
<gene>
    <name evidence="1" type="ORF">SARC_16470</name>
</gene>
<dbReference type="RefSeq" id="XP_014144900.1">
    <property type="nucleotide sequence ID" value="XM_014289425.1"/>
</dbReference>
<name>A0A0L0F494_9EUKA</name>
<dbReference type="AlphaFoldDB" id="A0A0L0F494"/>
<evidence type="ECO:0000313" key="1">
    <source>
        <dbReference type="EMBL" id="KNC70998.1"/>
    </source>
</evidence>
<protein>
    <submittedName>
        <fullName evidence="1">Uncharacterized protein</fullName>
    </submittedName>
</protein>
<sequence length="72" mass="7796">IGLPGVDGDALRLDQTVSEKLVRTLARTNNLNQCTLGLLSDASRFVIRSLNAGSCTDITDDALSELSRHQLR</sequence>